<dbReference type="PANTHER" id="PTHR23079">
    <property type="entry name" value="RNA-DEPENDENT RNA POLYMERASE"/>
    <property type="match status" value="1"/>
</dbReference>
<evidence type="ECO:0000313" key="5">
    <source>
        <dbReference type="Proteomes" id="UP000664169"/>
    </source>
</evidence>
<keyword evidence="1" id="KW-0548">Nucleotidyltransferase</keyword>
<comment type="similarity">
    <text evidence="1">Belongs to the RdRP family.</text>
</comment>
<comment type="catalytic activity">
    <reaction evidence="1">
        <text>RNA(n) + a ribonucleoside 5'-triphosphate = RNA(n+1) + diphosphate</text>
        <dbReference type="Rhea" id="RHEA:21248"/>
        <dbReference type="Rhea" id="RHEA-COMP:14527"/>
        <dbReference type="Rhea" id="RHEA-COMP:17342"/>
        <dbReference type="ChEBI" id="CHEBI:33019"/>
        <dbReference type="ChEBI" id="CHEBI:61557"/>
        <dbReference type="ChEBI" id="CHEBI:140395"/>
        <dbReference type="EC" id="2.7.7.48"/>
    </reaction>
</comment>
<organism evidence="4 5">
    <name type="scientific">Gomphillus americanus</name>
    <dbReference type="NCBI Taxonomy" id="1940652"/>
    <lineage>
        <taxon>Eukaryota</taxon>
        <taxon>Fungi</taxon>
        <taxon>Dikarya</taxon>
        <taxon>Ascomycota</taxon>
        <taxon>Pezizomycotina</taxon>
        <taxon>Lecanoromycetes</taxon>
        <taxon>OSLEUM clade</taxon>
        <taxon>Ostropomycetidae</taxon>
        <taxon>Ostropales</taxon>
        <taxon>Graphidaceae</taxon>
        <taxon>Gomphilloideae</taxon>
        <taxon>Gomphillus</taxon>
    </lineage>
</organism>
<feature type="domain" description="RDRP core" evidence="2">
    <location>
        <begin position="407"/>
        <end position="1005"/>
    </location>
</feature>
<dbReference type="OrthoDB" id="6513042at2759"/>
<protein>
    <recommendedName>
        <fullName evidence="1">RNA-dependent RNA polymerase</fullName>
        <ecNumber evidence="1">2.7.7.48</ecNumber>
    </recommendedName>
</protein>
<keyword evidence="1" id="KW-0694">RNA-binding</keyword>
<dbReference type="InterPro" id="IPR057596">
    <property type="entry name" value="RDRP_core"/>
</dbReference>
<dbReference type="GO" id="GO:0031380">
    <property type="term" value="C:nuclear RNA-directed RNA polymerase complex"/>
    <property type="evidence" value="ECO:0007669"/>
    <property type="project" value="TreeGrafter"/>
</dbReference>
<accession>A0A8H3FJB0</accession>
<dbReference type="EC" id="2.7.7.48" evidence="1"/>
<keyword evidence="5" id="KW-1185">Reference proteome</keyword>
<dbReference type="InterPro" id="IPR057503">
    <property type="entry name" value="PH_RdRP"/>
</dbReference>
<dbReference type="Pfam" id="PF05183">
    <property type="entry name" value="RdRP"/>
    <property type="match status" value="1"/>
</dbReference>
<dbReference type="GO" id="GO:0003968">
    <property type="term" value="F:RNA-directed RNA polymerase activity"/>
    <property type="evidence" value="ECO:0007669"/>
    <property type="project" value="UniProtKB-KW"/>
</dbReference>
<dbReference type="Proteomes" id="UP000664169">
    <property type="component" value="Unassembled WGS sequence"/>
</dbReference>
<sequence>MEVFFQGLQPGVKENRLTDYLASIFAEFNIAPNEFICEKKKKSSRNATAVILDPQKAERFLAQYGQRKAALNLNGPFACERSRFEVEEYKLRSLRKRFEDATKNQTPEKDQPDDKTFWANWIACGVWRYDKEIPSFHCQYVSDKPAKILFGKKDLVFYFPVEALSERGNRVIIEYSTIQSMASCVQHSTFLTFTLDRAPRFYDPEPTSMDISNRLARLSIKREDPKRSRVSAIDVQHARFAESCLVYQIDLIPQHLPKVKKLLKKHEHLPEMTNRHFHIEFPFIKFDTEMKEIRDRLSGSNLPFAIIFQLQRLAQSSFLPPKVIGCLIEPMLCLEKDIGMESVVNRLQQLARHLPIASPDEESKFFDFTYTINYLTSEFDKAEEAALSTFELARRYSHMVVVHRARVTPAGIYLHGPYAEGKNGVLEKYSKFALEHFLRVSFEDENGEQLKWEPGVDLNHIHHDRFKGVLNNGIDIAGRRFEFLGFSHSSLRESSCWFLAPFKFEGYQMYSKDLIAQLGDFSRIRSPAKCGARIGQAFTDLNDNVHIPQTAVVVVPDIERNGRCFSDGCSTASLEVFEKLWKHMRPGVFKPTTFQIRYGGVKGLISLDYSLKGLVMNIRPSQLKFPSMADMLGICGAAKRTLPMYLNRPMINVLEDLGITTATFMKFQDAAVKDLRTMTESVINAATFAENNDIGKTMSFSWLLRELHHLGIPALEDRFLWSAIELIVILRVRDIKYKARILIKPESGVTLYGIMDETDTLRSGEVYCTINEGNVVTGNVTVTRSPSMHPGDVQPAVAVDVPEGHPLKFLHNVIVFSQRGERDLPSMLSGGDLDGDIFNVIFDPLLQPDFYVQPADYARPEPINLGRPVESRDISNFFIDFMSNDQLGHIASKHLQTADQKPMGTRDSDCVLLAEMHSTAVDFSKTGIPVNMTQAPRLPSKCKPDFMASGPRILIEGGVTTLKGNQEPGFYVKDEHDVLMEMDGIRTTPLFYESDNALGHLYRKIDEYQLLKELEDVRKNANPKSPSALTQLWTYVKQRSQGWQWGHLIPWAQGVKKQYNDHIAELMYQHALDPHRPLTELEVFLGIVMGKDGGVPNRRAREIANSMRDHFNEAAHYTMDYILQGDEEDEVEESLERSLACFEAALDEDNDEEVDKKIGKLQSFGYLAATICLRQVQRSALDR</sequence>
<evidence type="ECO:0000259" key="3">
    <source>
        <dbReference type="Pfam" id="PF25358"/>
    </source>
</evidence>
<evidence type="ECO:0000256" key="1">
    <source>
        <dbReference type="RuleBase" id="RU363098"/>
    </source>
</evidence>
<name>A0A8H3FJB0_9LECA</name>
<dbReference type="AlphaFoldDB" id="A0A8H3FJB0"/>
<dbReference type="PANTHER" id="PTHR23079:SF17">
    <property type="entry name" value="RNA-DEPENDENT RNA POLYMERASE"/>
    <property type="match status" value="1"/>
</dbReference>
<dbReference type="GO" id="GO:0030422">
    <property type="term" value="P:siRNA processing"/>
    <property type="evidence" value="ECO:0007669"/>
    <property type="project" value="TreeGrafter"/>
</dbReference>
<comment type="caution">
    <text evidence="4">The sequence shown here is derived from an EMBL/GenBank/DDBJ whole genome shotgun (WGS) entry which is preliminary data.</text>
</comment>
<dbReference type="GO" id="GO:0003723">
    <property type="term" value="F:RNA binding"/>
    <property type="evidence" value="ECO:0007669"/>
    <property type="project" value="UniProtKB-KW"/>
</dbReference>
<keyword evidence="1" id="KW-0808">Transferase</keyword>
<evidence type="ECO:0000313" key="4">
    <source>
        <dbReference type="EMBL" id="CAF9921996.1"/>
    </source>
</evidence>
<dbReference type="InterPro" id="IPR007855">
    <property type="entry name" value="RDRP"/>
</dbReference>
<gene>
    <name evidence="4" type="ORF">GOMPHAMPRED_002463</name>
</gene>
<reference evidence="4" key="1">
    <citation type="submission" date="2021-03" db="EMBL/GenBank/DDBJ databases">
        <authorList>
            <person name="Tagirdzhanova G."/>
        </authorList>
    </citation>
    <scope>NUCLEOTIDE SEQUENCE</scope>
</reference>
<keyword evidence="1" id="KW-0696">RNA-directed RNA polymerase</keyword>
<evidence type="ECO:0000259" key="2">
    <source>
        <dbReference type="Pfam" id="PF05183"/>
    </source>
</evidence>
<feature type="domain" description="RdRP-like PH" evidence="3">
    <location>
        <begin position="115"/>
        <end position="281"/>
    </location>
</feature>
<proteinExistence type="inferred from homology"/>
<dbReference type="Pfam" id="PF25358">
    <property type="entry name" value="PH_fung_RdRP"/>
    <property type="match status" value="1"/>
</dbReference>
<dbReference type="EMBL" id="CAJPDQ010000017">
    <property type="protein sequence ID" value="CAF9921996.1"/>
    <property type="molecule type" value="Genomic_DNA"/>
</dbReference>